<dbReference type="EMBL" id="GBXM01019184">
    <property type="protein sequence ID" value="JAH89393.1"/>
    <property type="molecule type" value="Transcribed_RNA"/>
</dbReference>
<evidence type="ECO:0000313" key="1">
    <source>
        <dbReference type="EMBL" id="JAH89393.1"/>
    </source>
</evidence>
<organism evidence="1">
    <name type="scientific">Anguilla anguilla</name>
    <name type="common">European freshwater eel</name>
    <name type="synonym">Muraena anguilla</name>
    <dbReference type="NCBI Taxonomy" id="7936"/>
    <lineage>
        <taxon>Eukaryota</taxon>
        <taxon>Metazoa</taxon>
        <taxon>Chordata</taxon>
        <taxon>Craniata</taxon>
        <taxon>Vertebrata</taxon>
        <taxon>Euteleostomi</taxon>
        <taxon>Actinopterygii</taxon>
        <taxon>Neopterygii</taxon>
        <taxon>Teleostei</taxon>
        <taxon>Anguilliformes</taxon>
        <taxon>Anguillidae</taxon>
        <taxon>Anguilla</taxon>
    </lineage>
</organism>
<accession>A0A0E9WIT7</accession>
<dbReference type="AlphaFoldDB" id="A0A0E9WIT7"/>
<sequence length="59" mass="6712">MNIVCDYERGVVWQYQDENSEDGAWEVEVALFFLLSPCPPKYLCTALSLPYPGGELILK</sequence>
<reference evidence="1" key="1">
    <citation type="submission" date="2014-11" db="EMBL/GenBank/DDBJ databases">
        <authorList>
            <person name="Amaro Gonzalez C."/>
        </authorList>
    </citation>
    <scope>NUCLEOTIDE SEQUENCE</scope>
</reference>
<reference evidence="1" key="2">
    <citation type="journal article" date="2015" name="Fish Shellfish Immunol.">
        <title>Early steps in the European eel (Anguilla anguilla)-Vibrio vulnificus interaction in the gills: Role of the RtxA13 toxin.</title>
        <authorList>
            <person name="Callol A."/>
            <person name="Pajuelo D."/>
            <person name="Ebbesson L."/>
            <person name="Teles M."/>
            <person name="MacKenzie S."/>
            <person name="Amaro C."/>
        </authorList>
    </citation>
    <scope>NUCLEOTIDE SEQUENCE</scope>
</reference>
<protein>
    <submittedName>
        <fullName evidence="1">Uncharacterized protein</fullName>
    </submittedName>
</protein>
<proteinExistence type="predicted"/>
<name>A0A0E9WIT7_ANGAN</name>